<protein>
    <recommendedName>
        <fullName evidence="1">SnoaL-like domain-containing protein</fullName>
    </recommendedName>
</protein>
<dbReference type="EMBL" id="BNJF01000004">
    <property type="protein sequence ID" value="GHO48896.1"/>
    <property type="molecule type" value="Genomic_DNA"/>
</dbReference>
<dbReference type="AlphaFoldDB" id="A0A8J3MWE1"/>
<dbReference type="InterPro" id="IPR037401">
    <property type="entry name" value="SnoaL-like"/>
</dbReference>
<dbReference type="Gene3D" id="3.10.450.50">
    <property type="match status" value="1"/>
</dbReference>
<dbReference type="Proteomes" id="UP000612362">
    <property type="component" value="Unassembled WGS sequence"/>
</dbReference>
<evidence type="ECO:0000313" key="2">
    <source>
        <dbReference type="EMBL" id="GHO48896.1"/>
    </source>
</evidence>
<sequence>MGKQKNSDRAEIFAKLQHDSAAFFEHVDDQVDWTVMGTHPLAGRYRTKKDFLAHTFDRLDRIMRDGVKLTVQHLYNADDTTIVEFVSTSTTLDGKPFHNTYCWVCRFAHDRIVEVRAYVDSALVQTAIDQNESH</sequence>
<gene>
    <name evidence="2" type="ORF">KSX_70590</name>
</gene>
<name>A0A8J3MWE1_9CHLR</name>
<dbReference type="InterPro" id="IPR032710">
    <property type="entry name" value="NTF2-like_dom_sf"/>
</dbReference>
<keyword evidence="3" id="KW-1185">Reference proteome</keyword>
<proteinExistence type="predicted"/>
<accession>A0A8J3MWE1</accession>
<dbReference type="Pfam" id="PF12680">
    <property type="entry name" value="SnoaL_2"/>
    <property type="match status" value="1"/>
</dbReference>
<dbReference type="SUPFAM" id="SSF54427">
    <property type="entry name" value="NTF2-like"/>
    <property type="match status" value="1"/>
</dbReference>
<dbReference type="PANTHER" id="PTHR41252:SF1">
    <property type="entry name" value="BLR2505 PROTEIN"/>
    <property type="match status" value="1"/>
</dbReference>
<organism evidence="2 3">
    <name type="scientific">Ktedonospora formicarum</name>
    <dbReference type="NCBI Taxonomy" id="2778364"/>
    <lineage>
        <taxon>Bacteria</taxon>
        <taxon>Bacillati</taxon>
        <taxon>Chloroflexota</taxon>
        <taxon>Ktedonobacteria</taxon>
        <taxon>Ktedonobacterales</taxon>
        <taxon>Ktedonobacteraceae</taxon>
        <taxon>Ktedonospora</taxon>
    </lineage>
</organism>
<dbReference type="PANTHER" id="PTHR41252">
    <property type="entry name" value="BLR2505 PROTEIN"/>
    <property type="match status" value="1"/>
</dbReference>
<evidence type="ECO:0000259" key="1">
    <source>
        <dbReference type="Pfam" id="PF12680"/>
    </source>
</evidence>
<evidence type="ECO:0000313" key="3">
    <source>
        <dbReference type="Proteomes" id="UP000612362"/>
    </source>
</evidence>
<feature type="domain" description="SnoaL-like" evidence="1">
    <location>
        <begin position="17"/>
        <end position="115"/>
    </location>
</feature>
<comment type="caution">
    <text evidence="2">The sequence shown here is derived from an EMBL/GenBank/DDBJ whole genome shotgun (WGS) entry which is preliminary data.</text>
</comment>
<dbReference type="RefSeq" id="WP_220198050.1">
    <property type="nucleotide sequence ID" value="NZ_BNJF01000004.1"/>
</dbReference>
<reference evidence="2" key="1">
    <citation type="submission" date="2020-10" db="EMBL/GenBank/DDBJ databases">
        <title>Taxonomic study of unclassified bacteria belonging to the class Ktedonobacteria.</title>
        <authorList>
            <person name="Yabe S."/>
            <person name="Wang C.M."/>
            <person name="Zheng Y."/>
            <person name="Sakai Y."/>
            <person name="Cavaletti L."/>
            <person name="Monciardini P."/>
            <person name="Donadio S."/>
        </authorList>
    </citation>
    <scope>NUCLEOTIDE SEQUENCE</scope>
    <source>
        <strain evidence="2">SOSP1-1</strain>
    </source>
</reference>